<accession>A0ABT9QRZ7</accession>
<evidence type="ECO:0000313" key="4">
    <source>
        <dbReference type="Proteomes" id="UP001225356"/>
    </source>
</evidence>
<feature type="transmembrane region" description="Helical" evidence="2">
    <location>
        <begin position="29"/>
        <end position="50"/>
    </location>
</feature>
<protein>
    <recommendedName>
        <fullName evidence="5">WD40-like Beta Propeller Repeat</fullName>
    </recommendedName>
</protein>
<comment type="caution">
    <text evidence="3">The sequence shown here is derived from an EMBL/GenBank/DDBJ whole genome shotgun (WGS) entry which is preliminary data.</text>
</comment>
<reference evidence="3 4" key="1">
    <citation type="submission" date="2023-07" db="EMBL/GenBank/DDBJ databases">
        <title>Sequencing the genomes of 1000 actinobacteria strains.</title>
        <authorList>
            <person name="Klenk H.-P."/>
        </authorList>
    </citation>
    <scope>NUCLEOTIDE SEQUENCE [LARGE SCALE GENOMIC DNA]</scope>
    <source>
        <strain evidence="3 4">DSM 46740</strain>
    </source>
</reference>
<evidence type="ECO:0000313" key="3">
    <source>
        <dbReference type="EMBL" id="MDP9849525.1"/>
    </source>
</evidence>
<organism evidence="3 4">
    <name type="scientific">Streptosporangium lutulentum</name>
    <dbReference type="NCBI Taxonomy" id="1461250"/>
    <lineage>
        <taxon>Bacteria</taxon>
        <taxon>Bacillati</taxon>
        <taxon>Actinomycetota</taxon>
        <taxon>Actinomycetes</taxon>
        <taxon>Streptosporangiales</taxon>
        <taxon>Streptosporangiaceae</taxon>
        <taxon>Streptosporangium</taxon>
    </lineage>
</organism>
<keyword evidence="4" id="KW-1185">Reference proteome</keyword>
<dbReference type="Proteomes" id="UP001225356">
    <property type="component" value="Unassembled WGS sequence"/>
</dbReference>
<evidence type="ECO:0008006" key="5">
    <source>
        <dbReference type="Google" id="ProtNLM"/>
    </source>
</evidence>
<sequence>MEANDTPPNDPLSPIRSLRSRRSSPRRSLVRYIGAATALLVALLAVNAYATRGSEPERASAWKPERLDPPVQYAFLSDESGCENPPRQEELDSSIVTCSDWTMRVEYKKGKDRQELGLLEYESCDDSGINANCSNNITITAAASRTRTGEGEQRGVPFQVSLDGHRVAYFDKGRMAFVGWDLPSAKILEISPALDVKGLHDLNGVAVSPRGRFFSVAFTGDRPRVLLTDFSTGRTLELPGFCGVLGLSEDTEAIALRSACPDPIGDEPDRDKIVTIVNHRGQTLATWPGGEGDLSPDGKTLANVPDTYGEENVDEQLVTYDARTGRVLGKRLLKPLSEDSHIIGYGWLDDDEYIVKAETTDTFESFGYYAVNIRTGKTHRIRDLGLNPGERVSLGKTLRSE</sequence>
<keyword evidence="2" id="KW-0812">Transmembrane</keyword>
<feature type="region of interest" description="Disordered" evidence="1">
    <location>
        <begin position="1"/>
        <end position="20"/>
    </location>
</feature>
<dbReference type="RefSeq" id="WP_307567426.1">
    <property type="nucleotide sequence ID" value="NZ_JAUSQU010000001.1"/>
</dbReference>
<proteinExistence type="predicted"/>
<dbReference type="EMBL" id="JAUSQU010000001">
    <property type="protein sequence ID" value="MDP9849525.1"/>
    <property type="molecule type" value="Genomic_DNA"/>
</dbReference>
<keyword evidence="2" id="KW-0472">Membrane</keyword>
<name>A0ABT9QRZ7_9ACTN</name>
<evidence type="ECO:0000256" key="2">
    <source>
        <dbReference type="SAM" id="Phobius"/>
    </source>
</evidence>
<dbReference type="SUPFAM" id="SSF69322">
    <property type="entry name" value="Tricorn protease domain 2"/>
    <property type="match status" value="1"/>
</dbReference>
<keyword evidence="2" id="KW-1133">Transmembrane helix</keyword>
<gene>
    <name evidence="3" type="ORF">J2853_008736</name>
</gene>
<evidence type="ECO:0000256" key="1">
    <source>
        <dbReference type="SAM" id="MobiDB-lite"/>
    </source>
</evidence>